<feature type="region of interest" description="Disordered" evidence="1">
    <location>
        <begin position="222"/>
        <end position="250"/>
    </location>
</feature>
<dbReference type="RefSeq" id="WP_011795824.1">
    <property type="nucleotide sequence ID" value="NC_008752.1"/>
</dbReference>
<dbReference type="Proteomes" id="UP000002596">
    <property type="component" value="Chromosome"/>
</dbReference>
<accession>A1TQR4</accession>
<dbReference type="KEGG" id="aav:Aave_2734"/>
<dbReference type="STRING" id="397945.Aave_2734"/>
<dbReference type="AlphaFoldDB" id="A1TQR4"/>
<gene>
    <name evidence="2" type="ordered locus">Aave_2734</name>
</gene>
<dbReference type="NCBIfam" id="NF033429">
    <property type="entry name" value="ImuA_translesion"/>
    <property type="match status" value="1"/>
</dbReference>
<dbReference type="InterPro" id="IPR027417">
    <property type="entry name" value="P-loop_NTPase"/>
</dbReference>
<evidence type="ECO:0000313" key="3">
    <source>
        <dbReference type="Proteomes" id="UP000002596"/>
    </source>
</evidence>
<dbReference type="InterPro" id="IPR047610">
    <property type="entry name" value="ImuA_translesion"/>
</dbReference>
<reference evidence="2 3" key="1">
    <citation type="submission" date="2006-12" db="EMBL/GenBank/DDBJ databases">
        <title>Complete sequence of Acidovorax avenae subsp. citrulli AAC00-1.</title>
        <authorList>
            <consortium name="US DOE Joint Genome Institute"/>
            <person name="Copeland A."/>
            <person name="Lucas S."/>
            <person name="Lapidus A."/>
            <person name="Barry K."/>
            <person name="Detter J.C."/>
            <person name="Glavina del Rio T."/>
            <person name="Dalin E."/>
            <person name="Tice H."/>
            <person name="Pitluck S."/>
            <person name="Kiss H."/>
            <person name="Brettin T."/>
            <person name="Bruce D."/>
            <person name="Han C."/>
            <person name="Tapia R."/>
            <person name="Gilna P."/>
            <person name="Schmutz J."/>
            <person name="Larimer F."/>
            <person name="Land M."/>
            <person name="Hauser L."/>
            <person name="Kyrpides N."/>
            <person name="Kim E."/>
            <person name="Stahl D."/>
            <person name="Richardson P."/>
        </authorList>
    </citation>
    <scope>NUCLEOTIDE SEQUENCE [LARGE SCALE GENOMIC DNA]</scope>
    <source>
        <strain evidence="2 3">AAC00-1</strain>
    </source>
</reference>
<dbReference type="Gene3D" id="3.40.50.300">
    <property type="entry name" value="P-loop containing nucleotide triphosphate hydrolases"/>
    <property type="match status" value="1"/>
</dbReference>
<evidence type="ECO:0008006" key="4">
    <source>
        <dbReference type="Google" id="ProtNLM"/>
    </source>
</evidence>
<dbReference type="PIRSF" id="PIRSF037290">
    <property type="entry name" value="UCP037290"/>
    <property type="match status" value="1"/>
</dbReference>
<dbReference type="SUPFAM" id="SSF52540">
    <property type="entry name" value="P-loop containing nucleoside triphosphate hydrolases"/>
    <property type="match status" value="1"/>
</dbReference>
<dbReference type="eggNOG" id="COG4544">
    <property type="taxonomic scope" value="Bacteria"/>
</dbReference>
<proteinExistence type="predicted"/>
<sequence length="250" mass="26412">MTLDSLPRGVWRATEMPDAHGATLPTGHAVLDAALPGAGWPLRAVIDVLQPQPGVAELRLLSPALAAVAATGEDLVLVGPPMPPHPAGIQQLGIDACRVTWIAADTPLDRLWTVEQLVRAGSSGAIVAWLPRARGDQIRRLQVCAQDCAGPVFLVRPAEVAREPSAAPLRVLLEPALDWEIHLQLLKCRGSVSGIRLTIPTVPPAIEPILTARSRRPAALIASRRTAQPPASGRTPSHAVDRTAPLRAGV</sequence>
<dbReference type="HOGENOM" id="CLU_064653_0_1_4"/>
<organism evidence="2 3">
    <name type="scientific">Paracidovorax citrulli (strain AAC00-1)</name>
    <name type="common">Acidovorax citrulli</name>
    <dbReference type="NCBI Taxonomy" id="397945"/>
    <lineage>
        <taxon>Bacteria</taxon>
        <taxon>Pseudomonadati</taxon>
        <taxon>Pseudomonadota</taxon>
        <taxon>Betaproteobacteria</taxon>
        <taxon>Burkholderiales</taxon>
        <taxon>Comamonadaceae</taxon>
        <taxon>Paracidovorax</taxon>
    </lineage>
</organism>
<evidence type="ECO:0000313" key="2">
    <source>
        <dbReference type="EMBL" id="ABM33302.1"/>
    </source>
</evidence>
<protein>
    <recommendedName>
        <fullName evidence="4">Translesion DNA synthesis-associated protein ImuA</fullName>
    </recommendedName>
</protein>
<dbReference type="InterPro" id="IPR017166">
    <property type="entry name" value="UCP037290"/>
</dbReference>
<name>A1TQR4_PARC0</name>
<evidence type="ECO:0000256" key="1">
    <source>
        <dbReference type="SAM" id="MobiDB-lite"/>
    </source>
</evidence>
<dbReference type="EMBL" id="CP000512">
    <property type="protein sequence ID" value="ABM33302.1"/>
    <property type="molecule type" value="Genomic_DNA"/>
</dbReference>